<feature type="compositionally biased region" description="Basic and acidic residues" evidence="1">
    <location>
        <begin position="158"/>
        <end position="173"/>
    </location>
</feature>
<feature type="region of interest" description="Disordered" evidence="1">
    <location>
        <begin position="112"/>
        <end position="193"/>
    </location>
</feature>
<evidence type="ECO:0008006" key="4">
    <source>
        <dbReference type="Google" id="ProtNLM"/>
    </source>
</evidence>
<comment type="caution">
    <text evidence="2">The sequence shown here is derived from an EMBL/GenBank/DDBJ whole genome shotgun (WGS) entry which is preliminary data.</text>
</comment>
<dbReference type="EMBL" id="JBHMCA010000052">
    <property type="protein sequence ID" value="MFB9447110.1"/>
    <property type="molecule type" value="Genomic_DNA"/>
</dbReference>
<organism evidence="2 3">
    <name type="scientific">Dactylosporangium vinaceum</name>
    <dbReference type="NCBI Taxonomy" id="53362"/>
    <lineage>
        <taxon>Bacteria</taxon>
        <taxon>Bacillati</taxon>
        <taxon>Actinomycetota</taxon>
        <taxon>Actinomycetes</taxon>
        <taxon>Micromonosporales</taxon>
        <taxon>Micromonosporaceae</taxon>
        <taxon>Dactylosporangium</taxon>
    </lineage>
</organism>
<keyword evidence="3" id="KW-1185">Reference proteome</keyword>
<dbReference type="RefSeq" id="WP_223092627.1">
    <property type="nucleotide sequence ID" value="NZ_CP061913.1"/>
</dbReference>
<protein>
    <recommendedName>
        <fullName evidence="4">Transcriptional regulator</fullName>
    </recommendedName>
</protein>
<proteinExistence type="predicted"/>
<reference evidence="2 3" key="1">
    <citation type="submission" date="2024-09" db="EMBL/GenBank/DDBJ databases">
        <authorList>
            <person name="Sun Q."/>
            <person name="Mori K."/>
        </authorList>
    </citation>
    <scope>NUCLEOTIDE SEQUENCE [LARGE SCALE GENOMIC DNA]</scope>
    <source>
        <strain evidence="2 3">JCM 3307</strain>
    </source>
</reference>
<evidence type="ECO:0000313" key="3">
    <source>
        <dbReference type="Proteomes" id="UP001589608"/>
    </source>
</evidence>
<evidence type="ECO:0000256" key="1">
    <source>
        <dbReference type="SAM" id="MobiDB-lite"/>
    </source>
</evidence>
<name>A0ABV5ME33_9ACTN</name>
<sequence>MMSELLVLHAVRLKGFADTAAVAARFGLEPAQTEEDLLDAEAYGLVSRSAFADLTGWSLTERGRKHNEALLRAELDSTGARSVVAAVHERFVPLNAEASKVFTAWQLQPARGAETRTAHGSETAHNPETGHGPDTAHTPGTAHNPESTHSPGNGHGPETAHRHETAHSPEHGHGPQNGPDAGAGRRPDVGGAPHVGEHLGALYRLADALSSIEGALTPHLARFGGYHARFTLGLRNAERDPAWITGIDVDSCHSVWFELHEDLVATLGIVRV</sequence>
<dbReference type="Proteomes" id="UP001589608">
    <property type="component" value="Unassembled WGS sequence"/>
</dbReference>
<evidence type="ECO:0000313" key="2">
    <source>
        <dbReference type="EMBL" id="MFB9447110.1"/>
    </source>
</evidence>
<accession>A0ABV5ME33</accession>
<gene>
    <name evidence="2" type="ORF">ACFFTR_28810</name>
</gene>